<dbReference type="SUPFAM" id="SSF88713">
    <property type="entry name" value="Glycoside hydrolase/deacetylase"/>
    <property type="match status" value="1"/>
</dbReference>
<dbReference type="InterPro" id="IPR011330">
    <property type="entry name" value="Glyco_hydro/deAcase_b/a-brl"/>
</dbReference>
<dbReference type="RefSeq" id="WP_284310354.1">
    <property type="nucleotide sequence ID" value="NZ_BSPC01000005.1"/>
</dbReference>
<sequence>MPVPPNPQCDRFKSGRDVRAPSVFILVTHLLGVGHLARMCALARGLAANRHRVTLVSGGRPAPLIGKDGFDFVQLPSVHCVGVHFRTLLAEDGTPIGDEARQARIDRTLAALEASDPDVVVTETYPFGRRQLAAEFLMLLEAARRQTRPVAVLSSIRDILNPPAKSSRAAEAEEILAQFYDGVLVHGDSLVTPLSASWPASKALEKVLTYTGYIADTAQGPITPIPSDDILVSGGGSAASLPLYHAAIGAAEMLDRPHPWRILVGHGVAAGDFEALATKAGPKVTVERARPDFPALLAGAALSVSQAGYNTMIDLGRAGVPAVVVPFEQGKEAEQRLRAERFHALGLAGIVSEAELTPERLATEVTATLDRPRAAVAFPGIEGVANSMKAIEAAALRADAEAAAWAQLETALAARGEIRLWWRDDDAIAATPALDRLLDLARRHDVPLALAVIPAGATPGLAERLASEPLVDVLVHGYSHANHAPDGRKKQELGYRPLPEMRAELQQGLTRLQGLFGPRCLPVLVPPWNRIDPALVKILPACGFRGLSVSADGPGEAWEALAVANIRFDPIDWKNDGGLIDRLTLLRQFTQVLEAGEPLGILTHHLVHDAWIWAFLDRLLEKLKQHANLRFMRAAELFV</sequence>
<name>A0ABQ6CGV8_9HYPH</name>
<dbReference type="Pfam" id="PF04101">
    <property type="entry name" value="Glyco_tran_28_C"/>
    <property type="match status" value="1"/>
</dbReference>
<accession>A0ABQ6CGV8</accession>
<dbReference type="CDD" id="cd10928">
    <property type="entry name" value="CE4_u4"/>
    <property type="match status" value="1"/>
</dbReference>
<dbReference type="InterPro" id="IPR007235">
    <property type="entry name" value="Glyco_trans_28_C"/>
</dbReference>
<reference evidence="3" key="1">
    <citation type="journal article" date="2019" name="Int. J. Syst. Evol. Microbiol.">
        <title>The Global Catalogue of Microorganisms (GCM) 10K type strain sequencing project: providing services to taxonomists for standard genome sequencing and annotation.</title>
        <authorList>
            <consortium name="The Broad Institute Genomics Platform"/>
            <consortium name="The Broad Institute Genome Sequencing Center for Infectious Disease"/>
            <person name="Wu L."/>
            <person name="Ma J."/>
        </authorList>
    </citation>
    <scope>NUCLEOTIDE SEQUENCE [LARGE SCALE GENOMIC DNA]</scope>
    <source>
        <strain evidence="3">NBRC 101365</strain>
    </source>
</reference>
<evidence type="ECO:0000313" key="2">
    <source>
        <dbReference type="EMBL" id="GLS17541.1"/>
    </source>
</evidence>
<proteinExistence type="predicted"/>
<feature type="domain" description="Glycosyl transferase family 28 C-terminal" evidence="1">
    <location>
        <begin position="235"/>
        <end position="371"/>
    </location>
</feature>
<dbReference type="Gene3D" id="3.20.20.370">
    <property type="entry name" value="Glycoside hydrolase/deacetylase"/>
    <property type="match status" value="1"/>
</dbReference>
<evidence type="ECO:0000259" key="1">
    <source>
        <dbReference type="Pfam" id="PF04101"/>
    </source>
</evidence>
<dbReference type="Proteomes" id="UP001156882">
    <property type="component" value="Unassembled WGS sequence"/>
</dbReference>
<dbReference type="Gene3D" id="3.40.50.2000">
    <property type="entry name" value="Glycogen Phosphorylase B"/>
    <property type="match status" value="2"/>
</dbReference>
<organism evidence="2 3">
    <name type="scientific">Labrys miyagiensis</name>
    <dbReference type="NCBI Taxonomy" id="346912"/>
    <lineage>
        <taxon>Bacteria</taxon>
        <taxon>Pseudomonadati</taxon>
        <taxon>Pseudomonadota</taxon>
        <taxon>Alphaproteobacteria</taxon>
        <taxon>Hyphomicrobiales</taxon>
        <taxon>Xanthobacteraceae</taxon>
        <taxon>Labrys</taxon>
    </lineage>
</organism>
<protein>
    <recommendedName>
        <fullName evidence="1">Glycosyl transferase family 28 C-terminal domain-containing protein</fullName>
    </recommendedName>
</protein>
<dbReference type="InterPro" id="IPR049591">
    <property type="entry name" value="CE4_u4-like"/>
</dbReference>
<dbReference type="SUPFAM" id="SSF53756">
    <property type="entry name" value="UDP-Glycosyltransferase/glycogen phosphorylase"/>
    <property type="match status" value="1"/>
</dbReference>
<evidence type="ECO:0000313" key="3">
    <source>
        <dbReference type="Proteomes" id="UP001156882"/>
    </source>
</evidence>
<keyword evidence="3" id="KW-1185">Reference proteome</keyword>
<comment type="caution">
    <text evidence="2">The sequence shown here is derived from an EMBL/GenBank/DDBJ whole genome shotgun (WGS) entry which is preliminary data.</text>
</comment>
<dbReference type="PANTHER" id="PTHR21015">
    <property type="entry name" value="UDP-N-ACETYLGLUCOSAMINE--N-ACETYLMURAMYL-(PENTAPEPTIDE) PYROPHOSPHORYL-UNDECAPRENOL N-ACETYLGLUCOSAMINE TRANSFERASE 1"/>
    <property type="match status" value="1"/>
</dbReference>
<dbReference type="PANTHER" id="PTHR21015:SF28">
    <property type="entry name" value="SLL1722 PROTEIN"/>
    <property type="match status" value="1"/>
</dbReference>
<gene>
    <name evidence="2" type="ORF">GCM10007874_05560</name>
</gene>
<dbReference type="EMBL" id="BSPC01000005">
    <property type="protein sequence ID" value="GLS17541.1"/>
    <property type="molecule type" value="Genomic_DNA"/>
</dbReference>